<keyword evidence="2" id="KW-1185">Reference proteome</keyword>
<accession>A0A699YT43</accession>
<evidence type="ECO:0000313" key="1">
    <source>
        <dbReference type="EMBL" id="GFH13377.1"/>
    </source>
</evidence>
<gene>
    <name evidence="1" type="ORF">HaLaN_09251</name>
</gene>
<reference evidence="1 2" key="1">
    <citation type="submission" date="2020-02" db="EMBL/GenBank/DDBJ databases">
        <title>Draft genome sequence of Haematococcus lacustris strain NIES-144.</title>
        <authorList>
            <person name="Morimoto D."/>
            <person name="Nakagawa S."/>
            <person name="Yoshida T."/>
            <person name="Sawayama S."/>
        </authorList>
    </citation>
    <scope>NUCLEOTIDE SEQUENCE [LARGE SCALE GENOMIC DNA]</scope>
    <source>
        <strain evidence="1 2">NIES-144</strain>
    </source>
</reference>
<sequence length="88" mass="9548">MANSACCLMELVAVHKMKCMASSTTPSVHLVHVRSMKVTPSNRAFSTPRPLLPNLNLVRLVRTSVESCLFSRCGLHTNISPDAPSQAV</sequence>
<proteinExistence type="predicted"/>
<comment type="caution">
    <text evidence="1">The sequence shown here is derived from an EMBL/GenBank/DDBJ whole genome shotgun (WGS) entry which is preliminary data.</text>
</comment>
<dbReference type="AlphaFoldDB" id="A0A699YT43"/>
<protein>
    <submittedName>
        <fullName evidence="1">Uncharacterized protein</fullName>
    </submittedName>
</protein>
<organism evidence="1 2">
    <name type="scientific">Haematococcus lacustris</name>
    <name type="common">Green alga</name>
    <name type="synonym">Haematococcus pluvialis</name>
    <dbReference type="NCBI Taxonomy" id="44745"/>
    <lineage>
        <taxon>Eukaryota</taxon>
        <taxon>Viridiplantae</taxon>
        <taxon>Chlorophyta</taxon>
        <taxon>core chlorophytes</taxon>
        <taxon>Chlorophyceae</taxon>
        <taxon>CS clade</taxon>
        <taxon>Chlamydomonadales</taxon>
        <taxon>Haematococcaceae</taxon>
        <taxon>Haematococcus</taxon>
    </lineage>
</organism>
<name>A0A699YT43_HAELA</name>
<dbReference type="EMBL" id="BLLF01000605">
    <property type="protein sequence ID" value="GFH13377.1"/>
    <property type="molecule type" value="Genomic_DNA"/>
</dbReference>
<dbReference type="Proteomes" id="UP000485058">
    <property type="component" value="Unassembled WGS sequence"/>
</dbReference>
<evidence type="ECO:0000313" key="2">
    <source>
        <dbReference type="Proteomes" id="UP000485058"/>
    </source>
</evidence>